<evidence type="ECO:0000256" key="1">
    <source>
        <dbReference type="SAM" id="MobiDB-lite"/>
    </source>
</evidence>
<organism evidence="4 5">
    <name type="scientific">Candidatus Nephthysia bennettiae</name>
    <dbReference type="NCBI Taxonomy" id="3127016"/>
    <lineage>
        <taxon>Bacteria</taxon>
        <taxon>Bacillati</taxon>
        <taxon>Candidatus Dormiibacterota</taxon>
        <taxon>Candidatus Dormibacteria</taxon>
        <taxon>Candidatus Dormibacterales</taxon>
        <taxon>Candidatus Dormibacteraceae</taxon>
        <taxon>Candidatus Nephthysia</taxon>
    </lineage>
</organism>
<comment type="caution">
    <text evidence="4">The sequence shown here is derived from an EMBL/GenBank/DDBJ whole genome shotgun (WGS) entry which is preliminary data.</text>
</comment>
<feature type="signal peptide" evidence="2">
    <location>
        <begin position="1"/>
        <end position="28"/>
    </location>
</feature>
<evidence type="ECO:0000256" key="2">
    <source>
        <dbReference type="SAM" id="SignalP"/>
    </source>
</evidence>
<dbReference type="PROSITE" id="PS51257">
    <property type="entry name" value="PROKAR_LIPOPROTEIN"/>
    <property type="match status" value="1"/>
</dbReference>
<dbReference type="SUPFAM" id="SSF63829">
    <property type="entry name" value="Calcium-dependent phosphotriesterase"/>
    <property type="match status" value="1"/>
</dbReference>
<feature type="region of interest" description="Disordered" evidence="1">
    <location>
        <begin position="23"/>
        <end position="42"/>
    </location>
</feature>
<sequence>MRPARWAGLLLVVLLTGCVNGRPSPAQAPSPTARPSTAASPTSHAIGVAEWPTYHGDAARSGVLRGAPLTGFQAASTRLDWEIGQLDGDVYASPIVANGVIVVATENDTVYAFDAAARGQARQLWKRHLAEPVDASSLPCGGIRPVSGITSTPVADPAHDLLYAVGFVRPAQHVLFTLKLSSGDLQGSRPVDAPGESPRTHQQRGALALASGYVYIPFGGLLGDCGQYHGRVLGAPVGGGDLIQYQTSCSRECAIWAPGGPTVDASGDLWVATGNGEPFDRFTAGNAVLRLPPTLGKPRDTFAPGNWAELSQSDQDLGSISPILLDHGLVWSSGKGSTGYLLRQDHLGGIGGQAFSGPVCPTFASAIASGDVVYVTCPEDGRLLALRVDPGRPAFSQAWQVERNAPGAPILAFGALWVIDTGDGSLAALDPGSGHAMFTLPGAGGTPHFVTPAAAAGHVYAALGRRLVAVSTGTSA</sequence>
<dbReference type="Proteomes" id="UP000612893">
    <property type="component" value="Unassembled WGS sequence"/>
</dbReference>
<evidence type="ECO:0000259" key="3">
    <source>
        <dbReference type="Pfam" id="PF13360"/>
    </source>
</evidence>
<dbReference type="InterPro" id="IPR015943">
    <property type="entry name" value="WD40/YVTN_repeat-like_dom_sf"/>
</dbReference>
<dbReference type="AlphaFoldDB" id="A0A934N820"/>
<dbReference type="PANTHER" id="PTHR34512">
    <property type="entry name" value="CELL SURFACE PROTEIN"/>
    <property type="match status" value="1"/>
</dbReference>
<dbReference type="InterPro" id="IPR002372">
    <property type="entry name" value="PQQ_rpt_dom"/>
</dbReference>
<keyword evidence="5" id="KW-1185">Reference proteome</keyword>
<protein>
    <submittedName>
        <fullName evidence="4">PQQ-binding-like beta-propeller repeat protein</fullName>
    </submittedName>
</protein>
<dbReference type="SUPFAM" id="SSF50998">
    <property type="entry name" value="Quinoprotein alcohol dehydrogenase-like"/>
    <property type="match status" value="1"/>
</dbReference>
<proteinExistence type="predicted"/>
<accession>A0A934N820</accession>
<gene>
    <name evidence="4" type="ORF">JF922_13645</name>
</gene>
<dbReference type="Gene3D" id="2.140.10.10">
    <property type="entry name" value="Quinoprotein alcohol dehydrogenase-like superfamily"/>
    <property type="match status" value="1"/>
</dbReference>
<dbReference type="Gene3D" id="2.130.10.10">
    <property type="entry name" value="YVTN repeat-like/Quinoprotein amine dehydrogenase"/>
    <property type="match status" value="1"/>
</dbReference>
<dbReference type="RefSeq" id="WP_338202523.1">
    <property type="nucleotide sequence ID" value="NZ_JAEKNR010000140.1"/>
</dbReference>
<feature type="chain" id="PRO_5044750980" evidence="2">
    <location>
        <begin position="29"/>
        <end position="476"/>
    </location>
</feature>
<evidence type="ECO:0000313" key="5">
    <source>
        <dbReference type="Proteomes" id="UP000612893"/>
    </source>
</evidence>
<dbReference type="PANTHER" id="PTHR34512:SF30">
    <property type="entry name" value="OUTER MEMBRANE PROTEIN ASSEMBLY FACTOR BAMB"/>
    <property type="match status" value="1"/>
</dbReference>
<dbReference type="Pfam" id="PF13360">
    <property type="entry name" value="PQQ_2"/>
    <property type="match status" value="1"/>
</dbReference>
<feature type="domain" description="Pyrrolo-quinoline quinone repeat" evidence="3">
    <location>
        <begin position="65"/>
        <end position="216"/>
    </location>
</feature>
<dbReference type="EMBL" id="JAEKNR010000140">
    <property type="protein sequence ID" value="MBJ7599106.1"/>
    <property type="molecule type" value="Genomic_DNA"/>
</dbReference>
<name>A0A934N820_9BACT</name>
<evidence type="ECO:0000313" key="4">
    <source>
        <dbReference type="EMBL" id="MBJ7599106.1"/>
    </source>
</evidence>
<dbReference type="InterPro" id="IPR011047">
    <property type="entry name" value="Quinoprotein_ADH-like_sf"/>
</dbReference>
<reference evidence="4" key="1">
    <citation type="submission" date="2020-10" db="EMBL/GenBank/DDBJ databases">
        <title>Ca. Dormibacterota MAGs.</title>
        <authorList>
            <person name="Montgomery K."/>
        </authorList>
    </citation>
    <scope>NUCLEOTIDE SEQUENCE [LARGE SCALE GENOMIC DNA]</scope>
    <source>
        <strain evidence="4">SC8812_S17_10</strain>
    </source>
</reference>
<keyword evidence="2" id="KW-0732">Signal</keyword>